<dbReference type="AlphaFoldDB" id="A0AAD7UQ14"/>
<reference evidence="2" key="1">
    <citation type="submission" date="2023-01" db="EMBL/GenBank/DDBJ databases">
        <title>Metagenome sequencing of chrysophaentin producing Chrysophaeum taylorii.</title>
        <authorList>
            <person name="Davison J."/>
            <person name="Bewley C."/>
        </authorList>
    </citation>
    <scope>NUCLEOTIDE SEQUENCE</scope>
    <source>
        <strain evidence="2">NIES-1699</strain>
    </source>
</reference>
<organism evidence="2 3">
    <name type="scientific">Chrysophaeum taylorii</name>
    <dbReference type="NCBI Taxonomy" id="2483200"/>
    <lineage>
        <taxon>Eukaryota</taxon>
        <taxon>Sar</taxon>
        <taxon>Stramenopiles</taxon>
        <taxon>Ochrophyta</taxon>
        <taxon>Pelagophyceae</taxon>
        <taxon>Pelagomonadales</taxon>
        <taxon>Pelagomonadaceae</taxon>
        <taxon>Chrysophaeum</taxon>
    </lineage>
</organism>
<gene>
    <name evidence="2" type="ORF">CTAYLR_004787</name>
</gene>
<dbReference type="Proteomes" id="UP001230188">
    <property type="component" value="Unassembled WGS sequence"/>
</dbReference>
<evidence type="ECO:0000313" key="3">
    <source>
        <dbReference type="Proteomes" id="UP001230188"/>
    </source>
</evidence>
<dbReference type="PANTHER" id="PTHR37524">
    <property type="entry name" value="RIBOSOMAL RNA LARGE SUBUNIT METHYLTRANSFERASE M"/>
    <property type="match status" value="1"/>
</dbReference>
<accession>A0AAD7UQ14</accession>
<protein>
    <recommendedName>
        <fullName evidence="1">Ribosomal RNA methyltransferase FtsJ domain-containing protein</fullName>
    </recommendedName>
</protein>
<name>A0AAD7UQ14_9STRA</name>
<dbReference type="EMBL" id="JAQMWT010000036">
    <property type="protein sequence ID" value="KAJ8613111.1"/>
    <property type="molecule type" value="Genomic_DNA"/>
</dbReference>
<evidence type="ECO:0000259" key="1">
    <source>
        <dbReference type="Pfam" id="PF01728"/>
    </source>
</evidence>
<keyword evidence="3" id="KW-1185">Reference proteome</keyword>
<dbReference type="GO" id="GO:0032259">
    <property type="term" value="P:methylation"/>
    <property type="evidence" value="ECO:0007669"/>
    <property type="project" value="InterPro"/>
</dbReference>
<dbReference type="SUPFAM" id="SSF53335">
    <property type="entry name" value="S-adenosyl-L-methionine-dependent methyltransferases"/>
    <property type="match status" value="1"/>
</dbReference>
<proteinExistence type="predicted"/>
<sequence length="368" mass="39466">MLLAVDSLVFDVGVVVWRSHAVRCAERLASHFGVTVVGRQKVSQSGEMLFVRSGGVPSDLARNVAHDPVMSWVAHPLVLDRRATTLCDVEELAAPGARVRIASTCPAEVAAILETLSDALLPWEFAKSNYDTVLSAIRCAGGVAYGVGPAEALTARGLAGGQRFAASLRRIRNLPDRVASRSYFKLDEALWRYGTEPGGTACDLGAAPGGWTQRLAESCDRVVAVDPANLHIPPHDTRRHECAIDHVQLVFEKALPGLLTTGALDVLVCDMCLYDASDAVNAVFSLAPAIAKGALLVIAIKIPSRGKGAETRDILARPIADRLTPYLDDARLFHLFCSTERERTLVGRWRGMLPAETESSATTPLGPT</sequence>
<dbReference type="GO" id="GO:0008168">
    <property type="term" value="F:methyltransferase activity"/>
    <property type="evidence" value="ECO:0007669"/>
    <property type="project" value="InterPro"/>
</dbReference>
<dbReference type="Pfam" id="PF01728">
    <property type="entry name" value="FtsJ"/>
    <property type="match status" value="1"/>
</dbReference>
<feature type="domain" description="Ribosomal RNA methyltransferase FtsJ" evidence="1">
    <location>
        <begin position="180"/>
        <end position="272"/>
    </location>
</feature>
<dbReference type="PANTHER" id="PTHR37524:SF2">
    <property type="entry name" value="RIBOSOMAL RNA METHYLTRANSFERASE FTSJ DOMAIN-CONTAINING PROTEIN"/>
    <property type="match status" value="1"/>
</dbReference>
<dbReference type="Gene3D" id="3.40.50.150">
    <property type="entry name" value="Vaccinia Virus protein VP39"/>
    <property type="match status" value="1"/>
</dbReference>
<comment type="caution">
    <text evidence="2">The sequence shown here is derived from an EMBL/GenBank/DDBJ whole genome shotgun (WGS) entry which is preliminary data.</text>
</comment>
<dbReference type="InterPro" id="IPR002877">
    <property type="entry name" value="RNA_MeTrfase_FtsJ_dom"/>
</dbReference>
<evidence type="ECO:0000313" key="2">
    <source>
        <dbReference type="EMBL" id="KAJ8613111.1"/>
    </source>
</evidence>
<dbReference type="InterPro" id="IPR029063">
    <property type="entry name" value="SAM-dependent_MTases_sf"/>
</dbReference>